<evidence type="ECO:0000313" key="1">
    <source>
        <dbReference type="EMBL" id="QCW82558.1"/>
    </source>
</evidence>
<accession>A0A4P9UMR4</accession>
<keyword evidence="2" id="KW-1185">Reference proteome</keyword>
<evidence type="ECO:0000313" key="2">
    <source>
        <dbReference type="Proteomes" id="UP000305881"/>
    </source>
</evidence>
<dbReference type="InterPro" id="IPR014984">
    <property type="entry name" value="HopJ"/>
</dbReference>
<dbReference type="Proteomes" id="UP000305881">
    <property type="component" value="Chromosome"/>
</dbReference>
<dbReference type="KEGG" id="mbur:EQU24_10175"/>
<dbReference type="EMBL" id="CP035467">
    <property type="protein sequence ID" value="QCW82558.1"/>
    <property type="molecule type" value="Genomic_DNA"/>
</dbReference>
<organism evidence="1 2">
    <name type="scientific">Methylotuvimicrobium buryatense</name>
    <name type="common">Methylomicrobium buryatense</name>
    <dbReference type="NCBI Taxonomy" id="95641"/>
    <lineage>
        <taxon>Bacteria</taxon>
        <taxon>Pseudomonadati</taxon>
        <taxon>Pseudomonadota</taxon>
        <taxon>Gammaproteobacteria</taxon>
        <taxon>Methylococcales</taxon>
        <taxon>Methylococcaceae</taxon>
        <taxon>Methylotuvimicrobium</taxon>
    </lineage>
</organism>
<dbReference type="STRING" id="675511.GCA_000341735_01007"/>
<dbReference type="Pfam" id="PF08888">
    <property type="entry name" value="HopJ"/>
    <property type="match status" value="1"/>
</dbReference>
<gene>
    <name evidence="1" type="ORF">EQU24_10175</name>
</gene>
<reference evidence="2" key="1">
    <citation type="journal article" date="2019" name="J. Bacteriol.">
        <title>A Mutagenic Screen Identifies a TonB-Dependent Receptor Required for the Lanthanide Metal Switch in the Type I Methanotroph 'Methylotuvimicrobium buryatense' 5GB1C.</title>
        <authorList>
            <person name="Groom J.D."/>
            <person name="Ford S.M."/>
            <person name="Pesesky M.W."/>
            <person name="Lidstrom M.E."/>
        </authorList>
    </citation>
    <scope>NUCLEOTIDE SEQUENCE [LARGE SCALE GENOMIC DNA]</scope>
    <source>
        <strain evidence="2">5GB1C</strain>
    </source>
</reference>
<dbReference type="OrthoDB" id="9790826at2"/>
<dbReference type="InterPro" id="IPR038604">
    <property type="entry name" value="HopJ_sf"/>
</dbReference>
<dbReference type="AlphaFoldDB" id="A0A4P9UMR4"/>
<proteinExistence type="predicted"/>
<name>A0A4P9UMR4_METBY</name>
<sequence length="117" mass="13459">MTLTEFLDKLKSNKPVDFEETMAVIAEHYEYQPAEFSNGLEHNKLINKAGTNEGSCKIFAFAKMNGLDEQQTLNLFGDYYRLDVLNDPTGTGHQNIRNFMRYGWQGIQFKSMPLTLK</sequence>
<dbReference type="Gene3D" id="3.20.160.10">
    <property type="entry name" value="vpa0580 domain like"/>
    <property type="match status" value="1"/>
</dbReference>
<protein>
    <submittedName>
        <fullName evidence="1">Type III effector</fullName>
    </submittedName>
</protein>
<dbReference type="RefSeq" id="WP_017839607.1">
    <property type="nucleotide sequence ID" value="NZ_CP035467.1"/>
</dbReference>